<reference evidence="14 15" key="1">
    <citation type="journal article" date="2014" name="Science">
        <title>Plant genetics. Early allopolyploid evolution in the post-Neolithic Brassica napus oilseed genome.</title>
        <authorList>
            <person name="Chalhoub B."/>
            <person name="Denoeud F."/>
            <person name="Liu S."/>
            <person name="Parkin I.A."/>
            <person name="Tang H."/>
            <person name="Wang X."/>
            <person name="Chiquet J."/>
            <person name="Belcram H."/>
            <person name="Tong C."/>
            <person name="Samans B."/>
            <person name="Correa M."/>
            <person name="Da Silva C."/>
            <person name="Just J."/>
            <person name="Falentin C."/>
            <person name="Koh C.S."/>
            <person name="Le Clainche I."/>
            <person name="Bernard M."/>
            <person name="Bento P."/>
            <person name="Noel B."/>
            <person name="Labadie K."/>
            <person name="Alberti A."/>
            <person name="Charles M."/>
            <person name="Arnaud D."/>
            <person name="Guo H."/>
            <person name="Daviaud C."/>
            <person name="Alamery S."/>
            <person name="Jabbari K."/>
            <person name="Zhao M."/>
            <person name="Edger P.P."/>
            <person name="Chelaifa H."/>
            <person name="Tack D."/>
            <person name="Lassalle G."/>
            <person name="Mestiri I."/>
            <person name="Schnel N."/>
            <person name="Le Paslier M.C."/>
            <person name="Fan G."/>
            <person name="Renault V."/>
            <person name="Bayer P.E."/>
            <person name="Golicz A.A."/>
            <person name="Manoli S."/>
            <person name="Lee T.H."/>
            <person name="Thi V.H."/>
            <person name="Chalabi S."/>
            <person name="Hu Q."/>
            <person name="Fan C."/>
            <person name="Tollenaere R."/>
            <person name="Lu Y."/>
            <person name="Battail C."/>
            <person name="Shen J."/>
            <person name="Sidebottom C.H."/>
            <person name="Wang X."/>
            <person name="Canaguier A."/>
            <person name="Chauveau A."/>
            <person name="Berard A."/>
            <person name="Deniot G."/>
            <person name="Guan M."/>
            <person name="Liu Z."/>
            <person name="Sun F."/>
            <person name="Lim Y.P."/>
            <person name="Lyons E."/>
            <person name="Town C.D."/>
            <person name="Bancroft I."/>
            <person name="Wang X."/>
            <person name="Meng J."/>
            <person name="Ma J."/>
            <person name="Pires J.C."/>
            <person name="King G.J."/>
            <person name="Brunel D."/>
            <person name="Delourme R."/>
            <person name="Renard M."/>
            <person name="Aury J.M."/>
            <person name="Adams K.L."/>
            <person name="Batley J."/>
            <person name="Snowdon R.J."/>
            <person name="Tost J."/>
            <person name="Edwards D."/>
            <person name="Zhou Y."/>
            <person name="Hua W."/>
            <person name="Sharpe A.G."/>
            <person name="Paterson A.H."/>
            <person name="Guan C."/>
            <person name="Wincker P."/>
        </authorList>
    </citation>
    <scope>NUCLEOTIDE SEQUENCE [LARGE SCALE GENOMIC DNA]</scope>
    <source>
        <strain evidence="15">cv. Darmor-bzh</strain>
    </source>
</reference>
<comment type="subcellular location">
    <subcellularLocation>
        <location evidence="1">Endomembrane system</location>
        <topology evidence="1">Multi-pass membrane protein</topology>
    </subcellularLocation>
    <subcellularLocation>
        <location evidence="9">Membrane</location>
    </subcellularLocation>
</comment>
<evidence type="ECO:0000259" key="13">
    <source>
        <dbReference type="Pfam" id="PF25886"/>
    </source>
</evidence>
<feature type="domain" description="Mechanosensitive ion channel MscS" evidence="12">
    <location>
        <begin position="566"/>
        <end position="629"/>
    </location>
</feature>
<dbReference type="Proteomes" id="UP000028999">
    <property type="component" value="Unassembled WGS sequence"/>
</dbReference>
<dbReference type="Gramene" id="CDY44922">
    <property type="protein sequence ID" value="CDY44922"/>
    <property type="gene ID" value="GSBRNA2T00081078001"/>
</dbReference>
<dbReference type="Gene3D" id="2.30.30.60">
    <property type="match status" value="1"/>
</dbReference>
<dbReference type="GO" id="GO:0005886">
    <property type="term" value="C:plasma membrane"/>
    <property type="evidence" value="ECO:0000318"/>
    <property type="project" value="GO_Central"/>
</dbReference>
<feature type="transmembrane region" description="Helical" evidence="11">
    <location>
        <begin position="178"/>
        <end position="200"/>
    </location>
</feature>
<dbReference type="SUPFAM" id="SSF50182">
    <property type="entry name" value="Sm-like ribonucleoproteins"/>
    <property type="match status" value="1"/>
</dbReference>
<dbReference type="GO" id="GO:0006820">
    <property type="term" value="P:monoatomic anion transport"/>
    <property type="evidence" value="ECO:0000318"/>
    <property type="project" value="GO_Central"/>
</dbReference>
<organism evidence="14 15">
    <name type="scientific">Brassica napus</name>
    <name type="common">Rape</name>
    <dbReference type="NCBI Taxonomy" id="3708"/>
    <lineage>
        <taxon>Eukaryota</taxon>
        <taxon>Viridiplantae</taxon>
        <taxon>Streptophyta</taxon>
        <taxon>Embryophyta</taxon>
        <taxon>Tracheophyta</taxon>
        <taxon>Spermatophyta</taxon>
        <taxon>Magnoliopsida</taxon>
        <taxon>eudicotyledons</taxon>
        <taxon>Gunneridae</taxon>
        <taxon>Pentapetalae</taxon>
        <taxon>rosids</taxon>
        <taxon>malvids</taxon>
        <taxon>Brassicales</taxon>
        <taxon>Brassicaceae</taxon>
        <taxon>Brassiceae</taxon>
        <taxon>Brassica</taxon>
    </lineage>
</organism>
<feature type="compositionally biased region" description="Low complexity" evidence="10">
    <location>
        <begin position="25"/>
        <end position="39"/>
    </location>
</feature>
<keyword evidence="4 11" id="KW-0812">Transmembrane</keyword>
<comment type="similarity">
    <text evidence="2 9">Belongs to the MscS (TC 1.A.23) family.</text>
</comment>
<dbReference type="STRING" id="3708.A0A078I4F3"/>
<evidence type="ECO:0000256" key="11">
    <source>
        <dbReference type="SAM" id="Phobius"/>
    </source>
</evidence>
<sequence>MAERRTSNGGDVVINVPEKEGFKDSAPSPSSHVPASPNSDTVTTKLEPLTILLPEINKFSGSVHKPPKIPSPVTEGLTRRRSLSRSVYSKSNSRFGQQQSYRFDKTIVEENCGTPTEPFGSASFSKPSLHKASPSNKSNKSTSSVALSKVDEDETDEHEEIYKRVKLHQVKRRGIRPLALLELLVFVAILTTLVVCLTNGSVKKHRIWGLEVWKWCVLVMVTISGMFVTNWFMHFAVFIIERNYLLRKKVLYFVHSLKKNVQVFIWFGLILVAWVFLFEDDDKRSSKAKKFLDAITWTLVSLLVGSAIFLVKTYALKVLASKFNVRNFFERIQESVFHQYVLQTLSGPPLIEEAERVGREPSTGHLSFTSTNGTVEEKKVLDMGKVHKMKQEKVSAWTMRVLIEAVGASGLSTISHTLDESSNRKKRSDKEITNEMEAVAVAYDIFNNVAQPNSSYIEEDDLLRFMIKEEVDLVLPLIECSETGKITRKAFTEWVIKVYTSRKALGHSLNDTKTAVKQVDKILTGVLSVIAFIIWLILMDIATTKFLVVFSSQFVGLAFMIGSTCKNIFESFVFVFVMHPYDVGDRCIIDGVVLLVEEIDLLTTVFLKIDNEKVFYPNATLISKPISNFYRSPDMGDSILFSIAFSTPAAKIATLKETISEYLVQNPQNWYPNFLFLVDAIENVNKLNLNLIVTHTINFQHFIEKGSGELSWSSRLKESWRSLRSSTPYFLKMFISLVTNDHFLFLLLHVLIPLVLVISA</sequence>
<feature type="region of interest" description="Disordered" evidence="10">
    <location>
        <begin position="1"/>
        <end position="42"/>
    </location>
</feature>
<keyword evidence="15" id="KW-1185">Reference proteome</keyword>
<evidence type="ECO:0000256" key="1">
    <source>
        <dbReference type="ARBA" id="ARBA00004127"/>
    </source>
</evidence>
<feature type="transmembrane region" description="Helical" evidence="11">
    <location>
        <begin position="261"/>
        <end position="278"/>
    </location>
</feature>
<feature type="transmembrane region" description="Helical" evidence="11">
    <location>
        <begin position="729"/>
        <end position="758"/>
    </location>
</feature>
<dbReference type="PANTHER" id="PTHR31618:SF28">
    <property type="entry name" value="MECHANOSENSITIVE ION CHANNEL PROTEIN"/>
    <property type="match status" value="1"/>
</dbReference>
<accession>A0A078I4F3</accession>
<dbReference type="InterPro" id="IPR016688">
    <property type="entry name" value="MscS-like_plants/fungi"/>
</dbReference>
<evidence type="ECO:0000256" key="3">
    <source>
        <dbReference type="ARBA" id="ARBA00022448"/>
    </source>
</evidence>
<evidence type="ECO:0000256" key="7">
    <source>
        <dbReference type="ARBA" id="ARBA00023136"/>
    </source>
</evidence>
<feature type="region of interest" description="Disordered" evidence="10">
    <location>
        <begin position="118"/>
        <end position="151"/>
    </location>
</feature>
<feature type="region of interest" description="Disordered" evidence="10">
    <location>
        <begin position="60"/>
        <end position="91"/>
    </location>
</feature>
<dbReference type="GO" id="GO:0050982">
    <property type="term" value="P:detection of mechanical stimulus"/>
    <property type="evidence" value="ECO:0000318"/>
    <property type="project" value="GO_Central"/>
</dbReference>
<dbReference type="PIRSF" id="PIRSF017209">
    <property type="entry name" value="Memb_At2g17000_prd"/>
    <property type="match status" value="1"/>
</dbReference>
<evidence type="ECO:0000259" key="12">
    <source>
        <dbReference type="Pfam" id="PF00924"/>
    </source>
</evidence>
<dbReference type="FunFam" id="2.30.30.60:FF:000003">
    <property type="entry name" value="Predicted mechanosensitive ion channel"/>
    <property type="match status" value="1"/>
</dbReference>
<dbReference type="EMBL" id="LK032606">
    <property type="protein sequence ID" value="CDY44922.1"/>
    <property type="molecule type" value="Genomic_DNA"/>
</dbReference>
<dbReference type="AlphaFoldDB" id="A0A078I4F3"/>
<evidence type="ECO:0000256" key="10">
    <source>
        <dbReference type="SAM" id="MobiDB-lite"/>
    </source>
</evidence>
<gene>
    <name evidence="14" type="primary">BnaA02g04270D</name>
    <name evidence="14" type="ORF">GSBRNA2T00081078001</name>
</gene>
<evidence type="ECO:0000256" key="5">
    <source>
        <dbReference type="ARBA" id="ARBA00022989"/>
    </source>
</evidence>
<feature type="transmembrane region" description="Helical" evidence="11">
    <location>
        <begin position="294"/>
        <end position="316"/>
    </location>
</feature>
<dbReference type="PANTHER" id="PTHR31618">
    <property type="entry name" value="MECHANOSENSITIVE ION CHANNEL PROTEIN 5"/>
    <property type="match status" value="1"/>
</dbReference>
<dbReference type="InterPro" id="IPR058650">
    <property type="entry name" value="Msy1/2-like"/>
</dbReference>
<name>A0A078I4F3_BRANA</name>
<feature type="transmembrane region" description="Helical" evidence="11">
    <location>
        <begin position="212"/>
        <end position="240"/>
    </location>
</feature>
<evidence type="ECO:0000256" key="6">
    <source>
        <dbReference type="ARBA" id="ARBA00023065"/>
    </source>
</evidence>
<feature type="domain" description="Mechanosensitive ion channel protein Msy1/2-like transmembrane" evidence="13">
    <location>
        <begin position="183"/>
        <end position="323"/>
    </location>
</feature>
<evidence type="ECO:0000256" key="4">
    <source>
        <dbReference type="ARBA" id="ARBA00022692"/>
    </source>
</evidence>
<keyword evidence="5 11" id="KW-1133">Transmembrane helix</keyword>
<dbReference type="InterPro" id="IPR023408">
    <property type="entry name" value="MscS_beta-dom_sf"/>
</dbReference>
<keyword evidence="7 9" id="KW-0472">Membrane</keyword>
<evidence type="ECO:0000313" key="14">
    <source>
        <dbReference type="EMBL" id="CDY44922.1"/>
    </source>
</evidence>
<feature type="transmembrane region" description="Helical" evidence="11">
    <location>
        <begin position="554"/>
        <end position="577"/>
    </location>
</feature>
<dbReference type="Pfam" id="PF25886">
    <property type="entry name" value="Msy1"/>
    <property type="match status" value="1"/>
</dbReference>
<evidence type="ECO:0000256" key="9">
    <source>
        <dbReference type="PIRNR" id="PIRNR017209"/>
    </source>
</evidence>
<feature type="transmembrane region" description="Helical" evidence="11">
    <location>
        <begin position="522"/>
        <end position="542"/>
    </location>
</feature>
<dbReference type="InterPro" id="IPR010920">
    <property type="entry name" value="LSM_dom_sf"/>
</dbReference>
<keyword evidence="8" id="KW-0407">Ion channel</keyword>
<evidence type="ECO:0000256" key="8">
    <source>
        <dbReference type="ARBA" id="ARBA00023303"/>
    </source>
</evidence>
<proteinExistence type="inferred from homology"/>
<feature type="compositionally biased region" description="Low complexity" evidence="10">
    <location>
        <begin position="133"/>
        <end position="144"/>
    </location>
</feature>
<keyword evidence="3" id="KW-0813">Transport</keyword>
<evidence type="ECO:0000256" key="2">
    <source>
        <dbReference type="ARBA" id="ARBA00008017"/>
    </source>
</evidence>
<protein>
    <recommendedName>
        <fullName evidence="9">Mechanosensitive ion channel protein</fullName>
    </recommendedName>
</protein>
<dbReference type="GO" id="GO:0008381">
    <property type="term" value="F:mechanosensitive monoatomic ion channel activity"/>
    <property type="evidence" value="ECO:0000318"/>
    <property type="project" value="GO_Central"/>
</dbReference>
<dbReference type="PaxDb" id="3708-A0A078I4F3"/>
<evidence type="ECO:0000313" key="15">
    <source>
        <dbReference type="Proteomes" id="UP000028999"/>
    </source>
</evidence>
<keyword evidence="6" id="KW-0406">Ion transport</keyword>
<dbReference type="Pfam" id="PF00924">
    <property type="entry name" value="MS_channel_2nd"/>
    <property type="match status" value="1"/>
</dbReference>
<dbReference type="OMA" id="ENISAWN"/>
<dbReference type="InterPro" id="IPR006685">
    <property type="entry name" value="MscS_channel_2nd"/>
</dbReference>